<dbReference type="PANTHER" id="PTHR38098:SF1">
    <property type="entry name" value="LPS-ASSEMBLY LIPOPROTEIN LPTE"/>
    <property type="match status" value="1"/>
</dbReference>
<dbReference type="HAMAP" id="MF_01186">
    <property type="entry name" value="LPS_assembly_LptE"/>
    <property type="match status" value="1"/>
</dbReference>
<comment type="function">
    <text evidence="6">Together with LptD, is involved in the assembly of lipopolysaccharide (LPS) at the surface of the outer membrane. Required for the proper assembly of LptD. Binds LPS and may serve as the LPS recognition site at the outer membrane.</text>
</comment>
<evidence type="ECO:0000256" key="5">
    <source>
        <dbReference type="ARBA" id="ARBA00023288"/>
    </source>
</evidence>
<name>A0ABU3QZX7_9GAMM</name>
<evidence type="ECO:0000313" key="9">
    <source>
        <dbReference type="Proteomes" id="UP001257914"/>
    </source>
</evidence>
<dbReference type="Proteomes" id="UP001257914">
    <property type="component" value="Unassembled WGS sequence"/>
</dbReference>
<protein>
    <recommendedName>
        <fullName evidence="6">LPS-assembly lipoprotein LptE</fullName>
    </recommendedName>
</protein>
<keyword evidence="5 6" id="KW-0449">Lipoprotein</keyword>
<comment type="subunit">
    <text evidence="6">Component of the lipopolysaccharide transport and assembly complex. Interacts with LptD.</text>
</comment>
<organism evidence="8 9">
    <name type="scientific">Psychrosphaera aquimarina</name>
    <dbReference type="NCBI Taxonomy" id="2044854"/>
    <lineage>
        <taxon>Bacteria</taxon>
        <taxon>Pseudomonadati</taxon>
        <taxon>Pseudomonadota</taxon>
        <taxon>Gammaproteobacteria</taxon>
        <taxon>Alteromonadales</taxon>
        <taxon>Pseudoalteromonadaceae</taxon>
        <taxon>Psychrosphaera</taxon>
    </lineage>
</organism>
<keyword evidence="9" id="KW-1185">Reference proteome</keyword>
<keyword evidence="1 6" id="KW-0732">Signal</keyword>
<keyword evidence="4 6" id="KW-0998">Cell outer membrane</keyword>
<feature type="chain" id="PRO_5045253513" description="LPS-assembly lipoprotein LptE" evidence="7">
    <location>
        <begin position="23"/>
        <end position="162"/>
    </location>
</feature>
<proteinExistence type="inferred from homology"/>
<dbReference type="InterPro" id="IPR007485">
    <property type="entry name" value="LPS_assembly_LptE"/>
</dbReference>
<reference evidence="8 9" key="1">
    <citation type="submission" date="2023-10" db="EMBL/GenBank/DDBJ databases">
        <title>Psychrosphaera aquimaarina strain SW33 isolated from seawater.</title>
        <authorList>
            <person name="Bayburt H."/>
            <person name="Kim J.M."/>
            <person name="Choi B.J."/>
            <person name="Jeon C.O."/>
        </authorList>
    </citation>
    <scope>NUCLEOTIDE SEQUENCE [LARGE SCALE GENOMIC DNA]</scope>
    <source>
        <strain evidence="8 9">KCTC 52743</strain>
    </source>
</reference>
<dbReference type="RefSeq" id="WP_315946426.1">
    <property type="nucleotide sequence ID" value="NZ_JAWCUA010000007.1"/>
</dbReference>
<sequence length="162" mass="18771">MIKSVFLFMTLSLALLSSSCGFKLKGHYYLPDSLQTLYLTSTKKFSPLAKQVKLRLSQNKVNLLPKFNPDYAELKILPEAFQRRTLSLFPNGQVAEYELIYQVKFEVRLPNKPTQHFAFELNREFQDDPNNALGKERERELILSELRVLASDRIMSQLNGIQ</sequence>
<keyword evidence="2 6" id="KW-0472">Membrane</keyword>
<comment type="subcellular location">
    <subcellularLocation>
        <location evidence="6">Cell outer membrane</location>
        <topology evidence="6">Lipid-anchor</topology>
    </subcellularLocation>
</comment>
<dbReference type="PROSITE" id="PS51257">
    <property type="entry name" value="PROKAR_LIPOPROTEIN"/>
    <property type="match status" value="1"/>
</dbReference>
<dbReference type="Pfam" id="PF04390">
    <property type="entry name" value="LptE"/>
    <property type="match status" value="1"/>
</dbReference>
<evidence type="ECO:0000256" key="1">
    <source>
        <dbReference type="ARBA" id="ARBA00022729"/>
    </source>
</evidence>
<evidence type="ECO:0000256" key="6">
    <source>
        <dbReference type="HAMAP-Rule" id="MF_01186"/>
    </source>
</evidence>
<evidence type="ECO:0000256" key="2">
    <source>
        <dbReference type="ARBA" id="ARBA00023136"/>
    </source>
</evidence>
<evidence type="ECO:0000256" key="4">
    <source>
        <dbReference type="ARBA" id="ARBA00023237"/>
    </source>
</evidence>
<accession>A0ABU3QZX7</accession>
<dbReference type="Gene3D" id="3.30.160.150">
    <property type="entry name" value="Lipoprotein like domain"/>
    <property type="match status" value="1"/>
</dbReference>
<comment type="similarity">
    <text evidence="6">Belongs to the LptE lipoprotein family.</text>
</comment>
<dbReference type="EMBL" id="JAWCUA010000007">
    <property type="protein sequence ID" value="MDU0112715.1"/>
    <property type="molecule type" value="Genomic_DNA"/>
</dbReference>
<evidence type="ECO:0000313" key="8">
    <source>
        <dbReference type="EMBL" id="MDU0112715.1"/>
    </source>
</evidence>
<dbReference type="PANTHER" id="PTHR38098">
    <property type="entry name" value="LPS-ASSEMBLY LIPOPROTEIN LPTE"/>
    <property type="match status" value="1"/>
</dbReference>
<keyword evidence="3 6" id="KW-0564">Palmitate</keyword>
<evidence type="ECO:0000256" key="7">
    <source>
        <dbReference type="SAM" id="SignalP"/>
    </source>
</evidence>
<gene>
    <name evidence="6 8" type="primary">lptE</name>
    <name evidence="8" type="ORF">RT723_06795</name>
</gene>
<feature type="signal peptide" evidence="7">
    <location>
        <begin position="1"/>
        <end position="22"/>
    </location>
</feature>
<evidence type="ECO:0000256" key="3">
    <source>
        <dbReference type="ARBA" id="ARBA00023139"/>
    </source>
</evidence>
<comment type="caution">
    <text evidence="8">The sequence shown here is derived from an EMBL/GenBank/DDBJ whole genome shotgun (WGS) entry which is preliminary data.</text>
</comment>